<dbReference type="Proteomes" id="UP000249542">
    <property type="component" value="Unassembled WGS sequence"/>
</dbReference>
<dbReference type="InterPro" id="IPR013783">
    <property type="entry name" value="Ig-like_fold"/>
</dbReference>
<reference evidence="3 4" key="1">
    <citation type="submission" date="2018-06" db="EMBL/GenBank/DDBJ databases">
        <title>Genomic Encyclopedia of Archaeal and Bacterial Type Strains, Phase II (KMG-II): from individual species to whole genera.</title>
        <authorList>
            <person name="Goeker M."/>
        </authorList>
    </citation>
    <scope>NUCLEOTIDE SEQUENCE [LARGE SCALE GENOMIC DNA]</scope>
    <source>
        <strain evidence="3 4">DSM 15361</strain>
    </source>
</reference>
<accession>A0A2W7I5R3</accession>
<protein>
    <submittedName>
        <fullName evidence="3">PKD domain-containing protein</fullName>
    </submittedName>
</protein>
<evidence type="ECO:0000313" key="4">
    <source>
        <dbReference type="Proteomes" id="UP000249542"/>
    </source>
</evidence>
<dbReference type="SMART" id="SM00089">
    <property type="entry name" value="PKD"/>
    <property type="match status" value="2"/>
</dbReference>
<proteinExistence type="predicted"/>
<keyword evidence="1" id="KW-0812">Transmembrane</keyword>
<evidence type="ECO:0000313" key="3">
    <source>
        <dbReference type="EMBL" id="PZW41559.1"/>
    </source>
</evidence>
<evidence type="ECO:0000256" key="1">
    <source>
        <dbReference type="SAM" id="Phobius"/>
    </source>
</evidence>
<dbReference type="CDD" id="cd00146">
    <property type="entry name" value="PKD"/>
    <property type="match status" value="2"/>
</dbReference>
<dbReference type="PROSITE" id="PS50093">
    <property type="entry name" value="PKD"/>
    <property type="match status" value="2"/>
</dbReference>
<dbReference type="Pfam" id="PF18911">
    <property type="entry name" value="PKD_4"/>
    <property type="match status" value="1"/>
</dbReference>
<dbReference type="EMBL" id="QKYV01000003">
    <property type="protein sequence ID" value="PZW41559.1"/>
    <property type="molecule type" value="Genomic_DNA"/>
</dbReference>
<feature type="domain" description="PKD" evidence="2">
    <location>
        <begin position="70"/>
        <end position="106"/>
    </location>
</feature>
<evidence type="ECO:0000259" key="2">
    <source>
        <dbReference type="PROSITE" id="PS50093"/>
    </source>
</evidence>
<dbReference type="RefSeq" id="WP_111540564.1">
    <property type="nucleotide sequence ID" value="NZ_QKYV01000003.1"/>
</dbReference>
<keyword evidence="1" id="KW-0472">Membrane</keyword>
<dbReference type="InterPro" id="IPR000601">
    <property type="entry name" value="PKD_dom"/>
</dbReference>
<dbReference type="SUPFAM" id="SSF49299">
    <property type="entry name" value="PKD domain"/>
    <property type="match status" value="2"/>
</dbReference>
<dbReference type="InterPro" id="IPR035986">
    <property type="entry name" value="PKD_dom_sf"/>
</dbReference>
<gene>
    <name evidence="3" type="ORF">LX95_01240</name>
</gene>
<name>A0A2W7I5R3_9FLAO</name>
<organism evidence="3 4">
    <name type="scientific">Mesonia algae</name>
    <dbReference type="NCBI Taxonomy" id="213248"/>
    <lineage>
        <taxon>Bacteria</taxon>
        <taxon>Pseudomonadati</taxon>
        <taxon>Bacteroidota</taxon>
        <taxon>Flavobacteriia</taxon>
        <taxon>Flavobacteriales</taxon>
        <taxon>Flavobacteriaceae</taxon>
        <taxon>Mesonia</taxon>
    </lineage>
</organism>
<feature type="transmembrane region" description="Helical" evidence="1">
    <location>
        <begin position="16"/>
        <end position="36"/>
    </location>
</feature>
<dbReference type="InterPro" id="IPR022409">
    <property type="entry name" value="PKD/Chitinase_dom"/>
</dbReference>
<keyword evidence="4" id="KW-1185">Reference proteome</keyword>
<dbReference type="AlphaFoldDB" id="A0A2W7I5R3"/>
<sequence length="333" mass="38283">MEEKKNTYNYHLDKTVLLLFGITILVFSSLFIYKFYSQEECTLVQFKSESKDYRAESFIRFTDYTVGAESWEWQFGDSTAVQTERNPYHTFSKPGKYDVRLTVNGSCEIIKTIQIKEKIFVLDSTKLPVFTAPKIVTVGDKVTVIDSTKDANTWEWRFGETASVNSYERKAEYTYKESGLKTISLVVNGDLKHIGKQKIKVLPKPEKKERIEKIISSAPLDEDIKYKPELSIVKNTDTIVEEKKKKVPHITEANFAQKLVDISDEKITLEALKPYMCGSLDIPIIVNKKKENLLVFCQKISGKNITVKKLKIIRDEESKCITNILVSVNLGWF</sequence>
<feature type="domain" description="PKD" evidence="2">
    <location>
        <begin position="146"/>
        <end position="188"/>
    </location>
</feature>
<dbReference type="Gene3D" id="2.60.40.10">
    <property type="entry name" value="Immunoglobulins"/>
    <property type="match status" value="2"/>
</dbReference>
<comment type="caution">
    <text evidence="3">The sequence shown here is derived from an EMBL/GenBank/DDBJ whole genome shotgun (WGS) entry which is preliminary data.</text>
</comment>
<keyword evidence="1" id="KW-1133">Transmembrane helix</keyword>